<evidence type="ECO:0000256" key="2">
    <source>
        <dbReference type="ARBA" id="ARBA00007263"/>
    </source>
</evidence>
<evidence type="ECO:0000256" key="5">
    <source>
        <dbReference type="ARBA" id="ARBA00022692"/>
    </source>
</evidence>
<feature type="region of interest" description="Disordered" evidence="13">
    <location>
        <begin position="294"/>
        <end position="327"/>
    </location>
</feature>
<evidence type="ECO:0000256" key="1">
    <source>
        <dbReference type="ARBA" id="ARBA00004141"/>
    </source>
</evidence>
<evidence type="ECO:0000256" key="3">
    <source>
        <dbReference type="ARBA" id="ARBA00022516"/>
    </source>
</evidence>
<dbReference type="PANTHER" id="PTHR11157:SF134">
    <property type="entry name" value="ELONGATION OF FATTY ACIDS PROTEIN 1-RELATED"/>
    <property type="match status" value="1"/>
</dbReference>
<dbReference type="PANTHER" id="PTHR11157">
    <property type="entry name" value="FATTY ACID ACYL TRANSFERASE-RELATED"/>
    <property type="match status" value="1"/>
</dbReference>
<comment type="catalytic activity">
    <reaction evidence="12">
        <text>an acyl-CoA + malonyl-CoA + H(+) = a 3-oxoacyl-CoA + CO2 + CoA</text>
        <dbReference type="Rhea" id="RHEA:50252"/>
        <dbReference type="ChEBI" id="CHEBI:15378"/>
        <dbReference type="ChEBI" id="CHEBI:16526"/>
        <dbReference type="ChEBI" id="CHEBI:57287"/>
        <dbReference type="ChEBI" id="CHEBI:57384"/>
        <dbReference type="ChEBI" id="CHEBI:58342"/>
        <dbReference type="ChEBI" id="CHEBI:90726"/>
    </reaction>
    <physiologicalReaction direction="left-to-right" evidence="12">
        <dbReference type="Rhea" id="RHEA:50253"/>
    </physiologicalReaction>
</comment>
<feature type="transmembrane region" description="Helical" evidence="12">
    <location>
        <begin position="85"/>
        <end position="104"/>
    </location>
</feature>
<evidence type="ECO:0000313" key="15">
    <source>
        <dbReference type="Proteomes" id="UP001194696"/>
    </source>
</evidence>
<comment type="catalytic activity">
    <reaction evidence="11">
        <text>a very-long-chain acyl-CoA + malonyl-CoA + H(+) = a very-long-chain 3-oxoacyl-CoA + CO2 + CoA</text>
        <dbReference type="Rhea" id="RHEA:32727"/>
        <dbReference type="ChEBI" id="CHEBI:15378"/>
        <dbReference type="ChEBI" id="CHEBI:16526"/>
        <dbReference type="ChEBI" id="CHEBI:57287"/>
        <dbReference type="ChEBI" id="CHEBI:57384"/>
        <dbReference type="ChEBI" id="CHEBI:90725"/>
        <dbReference type="ChEBI" id="CHEBI:90736"/>
        <dbReference type="EC" id="2.3.1.199"/>
    </reaction>
</comment>
<evidence type="ECO:0000256" key="4">
    <source>
        <dbReference type="ARBA" id="ARBA00022679"/>
    </source>
</evidence>
<dbReference type="InterPro" id="IPR030457">
    <property type="entry name" value="ELO_CS"/>
</dbReference>
<keyword evidence="6 12" id="KW-0276">Fatty acid metabolism</keyword>
<feature type="transmembrane region" description="Helical" evidence="12">
    <location>
        <begin position="222"/>
        <end position="240"/>
    </location>
</feature>
<keyword evidence="9 12" id="KW-0472">Membrane</keyword>
<dbReference type="EC" id="2.3.1.-" evidence="12"/>
<keyword evidence="10 12" id="KW-0275">Fatty acid biosynthesis</keyword>
<dbReference type="Proteomes" id="UP001194696">
    <property type="component" value="Unassembled WGS sequence"/>
</dbReference>
<evidence type="ECO:0000256" key="6">
    <source>
        <dbReference type="ARBA" id="ARBA00022832"/>
    </source>
</evidence>
<feature type="transmembrane region" description="Helical" evidence="12">
    <location>
        <begin position="55"/>
        <end position="73"/>
    </location>
</feature>
<keyword evidence="5 12" id="KW-0812">Transmembrane</keyword>
<dbReference type="InterPro" id="IPR002076">
    <property type="entry name" value="ELO_fam"/>
</dbReference>
<keyword evidence="8 12" id="KW-0443">Lipid metabolism</keyword>
<evidence type="ECO:0000256" key="11">
    <source>
        <dbReference type="ARBA" id="ARBA00047375"/>
    </source>
</evidence>
<proteinExistence type="inferred from homology"/>
<evidence type="ECO:0000256" key="7">
    <source>
        <dbReference type="ARBA" id="ARBA00022989"/>
    </source>
</evidence>
<organism evidence="14 15">
    <name type="scientific">Linnemannia gamsii</name>
    <dbReference type="NCBI Taxonomy" id="64522"/>
    <lineage>
        <taxon>Eukaryota</taxon>
        <taxon>Fungi</taxon>
        <taxon>Fungi incertae sedis</taxon>
        <taxon>Mucoromycota</taxon>
        <taxon>Mortierellomycotina</taxon>
        <taxon>Mortierellomycetes</taxon>
        <taxon>Mortierellales</taxon>
        <taxon>Mortierellaceae</taxon>
        <taxon>Linnemannia</taxon>
    </lineage>
</organism>
<feature type="compositionally biased region" description="Low complexity" evidence="13">
    <location>
        <begin position="307"/>
        <end position="317"/>
    </location>
</feature>
<evidence type="ECO:0000256" key="9">
    <source>
        <dbReference type="ARBA" id="ARBA00023136"/>
    </source>
</evidence>
<feature type="compositionally biased region" description="Basic residues" evidence="13">
    <location>
        <begin position="318"/>
        <end position="327"/>
    </location>
</feature>
<comment type="subcellular location">
    <subcellularLocation>
        <location evidence="1">Membrane</location>
        <topology evidence="1">Multi-pass membrane protein</topology>
    </subcellularLocation>
</comment>
<accession>A0ABQ7KCS1</accession>
<keyword evidence="3 12" id="KW-0444">Lipid biosynthesis</keyword>
<evidence type="ECO:0000313" key="14">
    <source>
        <dbReference type="EMBL" id="KAG0295951.1"/>
    </source>
</evidence>
<name>A0ABQ7KCS1_9FUNG</name>
<comment type="similarity">
    <text evidence="2 12">Belongs to the ELO family.</text>
</comment>
<keyword evidence="15" id="KW-1185">Reference proteome</keyword>
<dbReference type="Pfam" id="PF01151">
    <property type="entry name" value="ELO"/>
    <property type="match status" value="1"/>
</dbReference>
<keyword evidence="7 12" id="KW-1133">Transmembrane helix</keyword>
<evidence type="ECO:0000256" key="12">
    <source>
        <dbReference type="RuleBase" id="RU361115"/>
    </source>
</evidence>
<evidence type="ECO:0000256" key="13">
    <source>
        <dbReference type="SAM" id="MobiDB-lite"/>
    </source>
</evidence>
<evidence type="ECO:0000256" key="10">
    <source>
        <dbReference type="ARBA" id="ARBA00023160"/>
    </source>
</evidence>
<evidence type="ECO:0000256" key="8">
    <source>
        <dbReference type="ARBA" id="ARBA00023098"/>
    </source>
</evidence>
<feature type="transmembrane region" description="Helical" evidence="12">
    <location>
        <begin position="260"/>
        <end position="279"/>
    </location>
</feature>
<gene>
    <name evidence="14" type="ORF">BGZ96_010482</name>
</gene>
<dbReference type="PROSITE" id="PS01188">
    <property type="entry name" value="ELO"/>
    <property type="match status" value="1"/>
</dbReference>
<reference evidence="14 15" key="1">
    <citation type="journal article" date="2020" name="Fungal Divers.">
        <title>Resolving the Mortierellaceae phylogeny through synthesis of multi-gene phylogenetics and phylogenomics.</title>
        <authorList>
            <person name="Vandepol N."/>
            <person name="Liber J."/>
            <person name="Desiro A."/>
            <person name="Na H."/>
            <person name="Kennedy M."/>
            <person name="Barry K."/>
            <person name="Grigoriev I.V."/>
            <person name="Miller A.N."/>
            <person name="O'Donnell K."/>
            <person name="Stajich J.E."/>
            <person name="Bonito G."/>
        </authorList>
    </citation>
    <scope>NUCLEOTIDE SEQUENCE [LARGE SCALE GENOMIC DNA]</scope>
    <source>
        <strain evidence="14 15">AD045</strain>
    </source>
</reference>
<dbReference type="EMBL" id="JAAAIM010000069">
    <property type="protein sequence ID" value="KAG0295951.1"/>
    <property type="molecule type" value="Genomic_DNA"/>
</dbReference>
<protein>
    <recommendedName>
        <fullName evidence="12">Elongation of fatty acids protein</fullName>
        <ecNumber evidence="12">2.3.1.-</ecNumber>
    </recommendedName>
</protein>
<feature type="transmembrane region" description="Helical" evidence="12">
    <location>
        <begin position="185"/>
        <end position="202"/>
    </location>
</feature>
<sequence length="327" mass="37659">MAAQLLKNLTFSIDQPFGIKLDDYFSRSYELFTGKSIDTFVFQEGVTPLSTQYEVVMWTITYFIVIFGGRQIMKSQDAFKLKPLFILHNFLLTIASGALLALFIENLVPILARHGLLYAICDNGAWTQRLELLYYLNYLVKYWELVDTVFLVLKKKPLEFLHYFHHSMTMILCFVQLGGHTSVSWVPITLNLTVHVLMYYYYMRSAAGVRIWWKQYLTTLQIVQFILDLGFIYFCSYTYFAFTYFPTLPNAGKCAGTEGAALFGCGLLSSYLLLFINFYRLTYNAKAKAAKEQQQQQQQYRGTNMTSKAVKSSSGSRGSKKPKSKHI</sequence>
<comment type="caution">
    <text evidence="14">The sequence shown here is derived from an EMBL/GenBank/DDBJ whole genome shotgun (WGS) entry which is preliminary data.</text>
</comment>
<keyword evidence="4 12" id="KW-0808">Transferase</keyword>